<reference evidence="2" key="1">
    <citation type="submission" date="2021-02" db="EMBL/GenBank/DDBJ databases">
        <authorList>
            <person name="Dougan E. K."/>
            <person name="Rhodes N."/>
            <person name="Thang M."/>
            <person name="Chan C."/>
        </authorList>
    </citation>
    <scope>NUCLEOTIDE SEQUENCE</scope>
</reference>
<organism evidence="2 3">
    <name type="scientific">Polarella glacialis</name>
    <name type="common">Dinoflagellate</name>
    <dbReference type="NCBI Taxonomy" id="89957"/>
    <lineage>
        <taxon>Eukaryota</taxon>
        <taxon>Sar</taxon>
        <taxon>Alveolata</taxon>
        <taxon>Dinophyceae</taxon>
        <taxon>Suessiales</taxon>
        <taxon>Suessiaceae</taxon>
        <taxon>Polarella</taxon>
    </lineage>
</organism>
<feature type="compositionally biased region" description="Acidic residues" evidence="1">
    <location>
        <begin position="77"/>
        <end position="87"/>
    </location>
</feature>
<comment type="caution">
    <text evidence="2">The sequence shown here is derived from an EMBL/GenBank/DDBJ whole genome shotgun (WGS) entry which is preliminary data.</text>
</comment>
<feature type="region of interest" description="Disordered" evidence="1">
    <location>
        <begin position="77"/>
        <end position="106"/>
    </location>
</feature>
<dbReference type="EMBL" id="CAJNNV010012955">
    <property type="protein sequence ID" value="CAE8601253.1"/>
    <property type="molecule type" value="Genomic_DNA"/>
</dbReference>
<evidence type="ECO:0000313" key="2">
    <source>
        <dbReference type="EMBL" id="CAE8601253.1"/>
    </source>
</evidence>
<accession>A0A813EGI2</accession>
<evidence type="ECO:0000313" key="3">
    <source>
        <dbReference type="Proteomes" id="UP000654075"/>
    </source>
</evidence>
<dbReference type="AlphaFoldDB" id="A0A813EGI2"/>
<proteinExistence type="predicted"/>
<evidence type="ECO:0000256" key="1">
    <source>
        <dbReference type="SAM" id="MobiDB-lite"/>
    </source>
</evidence>
<gene>
    <name evidence="2" type="ORF">PGLA1383_LOCUS19548</name>
</gene>
<feature type="compositionally biased region" description="Polar residues" evidence="1">
    <location>
        <begin position="36"/>
        <end position="48"/>
    </location>
</feature>
<protein>
    <submittedName>
        <fullName evidence="2">Uncharacterized protein</fullName>
    </submittedName>
</protein>
<name>A0A813EGI2_POLGL</name>
<feature type="compositionally biased region" description="Polar residues" evidence="1">
    <location>
        <begin position="93"/>
        <end position="106"/>
    </location>
</feature>
<feature type="region of interest" description="Disordered" evidence="1">
    <location>
        <begin position="23"/>
        <end position="53"/>
    </location>
</feature>
<sequence length="106" mass="11338">MSILDSCPDSFSPALAWEKQTEDAVSGMKTAVPSPDFSSQALQKSTATEGPPTRVNCLSEAEFSKVTQLARMMIECDSDDESEEDSFADGSDNAGTQMSLFLSDSV</sequence>
<keyword evidence="3" id="KW-1185">Reference proteome</keyword>
<dbReference type="Proteomes" id="UP000654075">
    <property type="component" value="Unassembled WGS sequence"/>
</dbReference>